<accession>A0A4D7QJ03</accession>
<evidence type="ECO:0000313" key="1">
    <source>
        <dbReference type="EMBL" id="QCK85336.1"/>
    </source>
</evidence>
<keyword evidence="2" id="KW-1185">Reference proteome</keyword>
<dbReference type="EMBL" id="CP039865">
    <property type="protein sequence ID" value="QCK85336.1"/>
    <property type="molecule type" value="Genomic_DNA"/>
</dbReference>
<gene>
    <name evidence="1" type="ORF">E8L99_05890</name>
</gene>
<reference evidence="1 2" key="1">
    <citation type="submission" date="2019-04" db="EMBL/GenBank/DDBJ databases">
        <title>Phreatobacter aquaticus sp. nov.</title>
        <authorList>
            <person name="Choi A."/>
            <person name="Baek K."/>
        </authorList>
    </citation>
    <scope>NUCLEOTIDE SEQUENCE [LARGE SCALE GENOMIC DNA]</scope>
    <source>
        <strain evidence="1 2">NMCR1094</strain>
    </source>
</reference>
<dbReference type="Proteomes" id="UP000298588">
    <property type="component" value="Chromosome"/>
</dbReference>
<dbReference type="InterPro" id="IPR019285">
    <property type="entry name" value="DUF2336"/>
</dbReference>
<dbReference type="KEGG" id="paqt:E8L99_05890"/>
<proteinExistence type="predicted"/>
<protein>
    <submittedName>
        <fullName evidence="1">DUF2336 domain-containing protein</fullName>
    </submittedName>
</protein>
<evidence type="ECO:0000313" key="2">
    <source>
        <dbReference type="Proteomes" id="UP000298588"/>
    </source>
</evidence>
<organism evidence="1 2">
    <name type="scientific">Phreatobacter aquaticus</name>
    <dbReference type="NCBI Taxonomy" id="2570229"/>
    <lineage>
        <taxon>Bacteria</taxon>
        <taxon>Pseudomonadati</taxon>
        <taxon>Pseudomonadota</taxon>
        <taxon>Alphaproteobacteria</taxon>
        <taxon>Hyphomicrobiales</taxon>
        <taxon>Phreatobacteraceae</taxon>
        <taxon>Phreatobacter</taxon>
    </lineage>
</organism>
<dbReference type="AlphaFoldDB" id="A0A4D7QJ03"/>
<dbReference type="RefSeq" id="WP_137098670.1">
    <property type="nucleotide sequence ID" value="NZ_CP039865.1"/>
</dbReference>
<name>A0A4D7QJ03_9HYPH</name>
<dbReference type="Pfam" id="PF10098">
    <property type="entry name" value="DUF2336"/>
    <property type="match status" value="1"/>
</dbReference>
<dbReference type="OrthoDB" id="8477827at2"/>
<sequence length="316" mass="33799">MMTASLTTALDPINAMIGALSPKLRGALVEELVEEISRDRPDAESRKARVLDSIVANALRDAPMSSRVRASPKLVRCISSLPDTVTAIACDVVAVAEAVLVANDMPDAILSEVCTADRQEHMRVIAKRPSVSAAVADKIALLGESATVLLLVRNAGARLSPAGFDDIVARLGTDPAIRSGLSQRGDCPSEIAAKIAMPTNEALSGEALIEKLQQLTTDRELLPAVDLLMRSIGRDQDAGRKILERDDEKALGAVCHVAGIDAHTYEALIECWRVSAGKSLADVHKSPVRFRLMRPAEIDRIVARLPMARARVAEPA</sequence>